<dbReference type="InterPro" id="IPR011650">
    <property type="entry name" value="Peptidase_M20_dimer"/>
</dbReference>
<evidence type="ECO:0000259" key="3">
    <source>
        <dbReference type="Pfam" id="PF07687"/>
    </source>
</evidence>
<accession>A0A2Z5QWS3</accession>
<dbReference type="Gene3D" id="3.30.70.360">
    <property type="match status" value="1"/>
</dbReference>
<dbReference type="AlphaFoldDB" id="A0A2Z5QWS3"/>
<dbReference type="CDD" id="cd03894">
    <property type="entry name" value="M20_ArgE"/>
    <property type="match status" value="1"/>
</dbReference>
<dbReference type="Gene3D" id="3.40.630.10">
    <property type="entry name" value="Zn peptidases"/>
    <property type="match status" value="1"/>
</dbReference>
<dbReference type="PANTHER" id="PTHR43808">
    <property type="entry name" value="ACETYLORNITHINE DEACETYLASE"/>
    <property type="match status" value="1"/>
</dbReference>
<evidence type="ECO:0000256" key="1">
    <source>
        <dbReference type="ARBA" id="ARBA00022723"/>
    </source>
</evidence>
<dbReference type="KEGG" id="raj:RA11412_0563"/>
<evidence type="ECO:0000313" key="5">
    <source>
        <dbReference type="Proteomes" id="UP000250241"/>
    </source>
</evidence>
<dbReference type="RefSeq" id="WP_128087299.1">
    <property type="nucleotide sequence ID" value="NZ_CP068102.1"/>
</dbReference>
<dbReference type="InterPro" id="IPR036264">
    <property type="entry name" value="Bact_exopeptidase_dim_dom"/>
</dbReference>
<dbReference type="Pfam" id="PF07687">
    <property type="entry name" value="M20_dimer"/>
    <property type="match status" value="1"/>
</dbReference>
<proteinExistence type="predicted"/>
<dbReference type="NCBIfam" id="NF005710">
    <property type="entry name" value="PRK07522.1"/>
    <property type="match status" value="1"/>
</dbReference>
<reference evidence="4 5" key="1">
    <citation type="submission" date="2016-10" db="EMBL/GenBank/DDBJ databases">
        <title>Genome sequence of Rothia aeria strain JCM11412.</title>
        <authorList>
            <person name="Nambu T."/>
        </authorList>
    </citation>
    <scope>NUCLEOTIDE SEQUENCE [LARGE SCALE GENOMIC DNA]</scope>
    <source>
        <strain evidence="4 5">JCM 11412</strain>
    </source>
</reference>
<dbReference type="InterPro" id="IPR050072">
    <property type="entry name" value="Peptidase_M20A"/>
</dbReference>
<protein>
    <submittedName>
        <fullName evidence="4">Acetylornithine deacetylase</fullName>
    </submittedName>
</protein>
<dbReference type="EMBL" id="AP017895">
    <property type="protein sequence ID" value="BAV86862.1"/>
    <property type="molecule type" value="Genomic_DNA"/>
</dbReference>
<evidence type="ECO:0000313" key="4">
    <source>
        <dbReference type="EMBL" id="BAV86862.1"/>
    </source>
</evidence>
<dbReference type="GO" id="GO:0008777">
    <property type="term" value="F:acetylornithine deacetylase activity"/>
    <property type="evidence" value="ECO:0007669"/>
    <property type="project" value="TreeGrafter"/>
</dbReference>
<dbReference type="GO" id="GO:0006526">
    <property type="term" value="P:L-arginine biosynthetic process"/>
    <property type="evidence" value="ECO:0007669"/>
    <property type="project" value="InterPro"/>
</dbReference>
<name>A0A2Z5QWS3_9MICC</name>
<dbReference type="PANTHER" id="PTHR43808:SF31">
    <property type="entry name" value="N-ACETYL-L-CITRULLINE DEACETYLASE"/>
    <property type="match status" value="1"/>
</dbReference>
<dbReference type="GeneID" id="93861779"/>
<dbReference type="InterPro" id="IPR002933">
    <property type="entry name" value="Peptidase_M20"/>
</dbReference>
<dbReference type="Pfam" id="PF01546">
    <property type="entry name" value="Peptidase_M20"/>
    <property type="match status" value="1"/>
</dbReference>
<dbReference type="SUPFAM" id="SSF53187">
    <property type="entry name" value="Zn-dependent exopeptidases"/>
    <property type="match status" value="1"/>
</dbReference>
<feature type="domain" description="Peptidase M20 dimerisation" evidence="3">
    <location>
        <begin position="189"/>
        <end position="294"/>
    </location>
</feature>
<evidence type="ECO:0000256" key="2">
    <source>
        <dbReference type="ARBA" id="ARBA00022801"/>
    </source>
</evidence>
<dbReference type="InterPro" id="IPR010169">
    <property type="entry name" value="AcOrn-deacetyl"/>
</dbReference>
<keyword evidence="5" id="KW-1185">Reference proteome</keyword>
<dbReference type="Proteomes" id="UP000250241">
    <property type="component" value="Chromosome"/>
</dbReference>
<dbReference type="NCBIfam" id="TIGR01892">
    <property type="entry name" value="AcOrn-deacetyl"/>
    <property type="match status" value="1"/>
</dbReference>
<organism evidence="4 5">
    <name type="scientific">Rothia aeria</name>
    <dbReference type="NCBI Taxonomy" id="172042"/>
    <lineage>
        <taxon>Bacteria</taxon>
        <taxon>Bacillati</taxon>
        <taxon>Actinomycetota</taxon>
        <taxon>Actinomycetes</taxon>
        <taxon>Micrococcales</taxon>
        <taxon>Micrococcaceae</taxon>
        <taxon>Rothia</taxon>
    </lineage>
</organism>
<dbReference type="GO" id="GO:0046872">
    <property type="term" value="F:metal ion binding"/>
    <property type="evidence" value="ECO:0007669"/>
    <property type="project" value="UniProtKB-KW"/>
</dbReference>
<sequence length="417" mass="45017">MTAAAAPAESASAPLLPESLEYTRRLIAFPSIAQTSNLDIIDYIEAEFARHGHTGHRSYSEDGTRANLFITIPAADGTVNGGIIISGHTDVVPVEGQIWDSDPFTVRVEGTRAYGRGVCDMKGYLGAALWLLPRIRQDRLRVPLHFAFTYDEEVGCVGAPALIEEFTHRGVHPQFCVVGEPTSMRVISAHKGAHRGRVSITGVAKHASLATHGVSAVNAAGEFITFFARLADSWEQEGPFDQAFVVPHATGGVNFARGGVQYNIVAERAVLEYDFRILPSMTTESVVQRLEDELFGAILPRMHARAARAEELAGAEPGSLTAQVQVQHELLAAVPGLGTPDDAELVRLANTLLGLTEAPQKVTYGTEAGLFQRAGVESIVCGPGDIAQAHSPNEWVELEQLRDCERFFEAILGWASQ</sequence>
<gene>
    <name evidence="4" type="ORF">RA11412_0563</name>
</gene>
<dbReference type="SUPFAM" id="SSF55031">
    <property type="entry name" value="Bacterial exopeptidase dimerisation domain"/>
    <property type="match status" value="1"/>
</dbReference>
<keyword evidence="2" id="KW-0378">Hydrolase</keyword>
<keyword evidence="1" id="KW-0479">Metal-binding</keyword>